<dbReference type="GO" id="GO:0008800">
    <property type="term" value="F:beta-lactamase activity"/>
    <property type="evidence" value="ECO:0007669"/>
    <property type="project" value="UniProtKB-EC"/>
</dbReference>
<keyword evidence="2" id="KW-0378">Hydrolase</keyword>
<dbReference type="RefSeq" id="WP_085417584.1">
    <property type="nucleotide sequence ID" value="NZ_CAUJPY010000073.1"/>
</dbReference>
<protein>
    <submittedName>
        <fullName evidence="2">TPR repeat protein</fullName>
        <ecNumber evidence="2">3.5.2.6</ecNumber>
    </submittedName>
</protein>
<dbReference type="SMART" id="SM00671">
    <property type="entry name" value="SEL1"/>
    <property type="match status" value="7"/>
</dbReference>
<dbReference type="InterPro" id="IPR011990">
    <property type="entry name" value="TPR-like_helical_dom_sf"/>
</dbReference>
<dbReference type="Gene3D" id="1.25.40.10">
    <property type="entry name" value="Tetratricopeptide repeat domain"/>
    <property type="match status" value="1"/>
</dbReference>
<dbReference type="PANTHER" id="PTHR11102:SF160">
    <property type="entry name" value="ERAD-ASSOCIATED E3 UBIQUITIN-PROTEIN LIGASE COMPONENT HRD3"/>
    <property type="match status" value="1"/>
</dbReference>
<dbReference type="OrthoDB" id="8587079at2"/>
<evidence type="ECO:0000313" key="3">
    <source>
        <dbReference type="Proteomes" id="UP000279284"/>
    </source>
</evidence>
<keyword evidence="3" id="KW-1185">Reference proteome</keyword>
<feature type="chain" id="PRO_5019291647" evidence="1">
    <location>
        <begin position="24"/>
        <end position="365"/>
    </location>
</feature>
<keyword evidence="1" id="KW-0732">Signal</keyword>
<sequence length="365" mass="41728">MNKLNLNILLLLLFGCDSSTIQARNFDCNVDKEYSIQDLKKCSEQNNIVRQYDLGISYLEGKKIPQDMKQAFYWINKSANQGFSGSQNMMSWFYRTGTVVEKDDKKAFEWAVKAAESGSRKSLNNVGFYYQQGIGVERDLKKGLEYYLKAAELGNLDAHVNLGYAYLNGWGVERNLEQALNWMLEPARKGNVNAIVNVGLIYQDLDNLKEAEEWLRNAAEFNHPVAQAHLICLLAKKTDQEAKEEAKKWLDTIQETNPAIAFYVLGKLHSEKNKLFPNNEYQASEYYLKGAEMGDAGSQYEIAQRLINGHFIPKNELAALRWYESAAENGIQDANIRLVEIYSKGTSEIPKNKTKKQYWQSKLPQ</sequence>
<proteinExistence type="predicted"/>
<dbReference type="EC" id="3.5.2.6" evidence="2"/>
<dbReference type="PROSITE" id="PS51257">
    <property type="entry name" value="PROKAR_LIPOPROTEIN"/>
    <property type="match status" value="1"/>
</dbReference>
<dbReference type="InterPro" id="IPR006597">
    <property type="entry name" value="Sel1-like"/>
</dbReference>
<name>A0A448DAD2_9NEIS</name>
<dbReference type="Pfam" id="PF08238">
    <property type="entry name" value="Sel1"/>
    <property type="match status" value="7"/>
</dbReference>
<dbReference type="InterPro" id="IPR050767">
    <property type="entry name" value="Sel1_AlgK"/>
</dbReference>
<dbReference type="STRING" id="493.BWD07_12030"/>
<accession>A0A448DAD2</accession>
<dbReference type="AlphaFoldDB" id="A0A448DAD2"/>
<organism evidence="2 3">
    <name type="scientific">Neisseria canis</name>
    <dbReference type="NCBI Taxonomy" id="493"/>
    <lineage>
        <taxon>Bacteria</taxon>
        <taxon>Pseudomonadati</taxon>
        <taxon>Pseudomonadota</taxon>
        <taxon>Betaproteobacteria</taxon>
        <taxon>Neisseriales</taxon>
        <taxon>Neisseriaceae</taxon>
        <taxon>Neisseria</taxon>
    </lineage>
</organism>
<evidence type="ECO:0000256" key="1">
    <source>
        <dbReference type="SAM" id="SignalP"/>
    </source>
</evidence>
<dbReference type="KEGG" id="nci:NCTC10296_02074"/>
<feature type="signal peptide" evidence="1">
    <location>
        <begin position="1"/>
        <end position="23"/>
    </location>
</feature>
<reference evidence="2 3" key="1">
    <citation type="submission" date="2018-12" db="EMBL/GenBank/DDBJ databases">
        <authorList>
            <consortium name="Pathogen Informatics"/>
        </authorList>
    </citation>
    <scope>NUCLEOTIDE SEQUENCE [LARGE SCALE GENOMIC DNA]</scope>
    <source>
        <strain evidence="2 3">NCTC10296</strain>
    </source>
</reference>
<dbReference type="PANTHER" id="PTHR11102">
    <property type="entry name" value="SEL-1-LIKE PROTEIN"/>
    <property type="match status" value="1"/>
</dbReference>
<evidence type="ECO:0000313" key="2">
    <source>
        <dbReference type="EMBL" id="VEF02965.1"/>
    </source>
</evidence>
<dbReference type="SUPFAM" id="SSF81901">
    <property type="entry name" value="HCP-like"/>
    <property type="match status" value="2"/>
</dbReference>
<dbReference type="Proteomes" id="UP000279284">
    <property type="component" value="Chromosome"/>
</dbReference>
<dbReference type="EMBL" id="LR134313">
    <property type="protein sequence ID" value="VEF02965.1"/>
    <property type="molecule type" value="Genomic_DNA"/>
</dbReference>
<gene>
    <name evidence="2" type="primary">hcpC_2</name>
    <name evidence="2" type="ORF">NCTC10296_02074</name>
</gene>